<feature type="region of interest" description="Disordered" evidence="1">
    <location>
        <begin position="297"/>
        <end position="319"/>
    </location>
</feature>
<reference evidence="4 5" key="1">
    <citation type="submission" date="2018-05" db="EMBL/GenBank/DDBJ databases">
        <title>Draft genome sequence of Scytalidium lignicola DSM 105466, a ubiquitous saprotrophic fungus.</title>
        <authorList>
            <person name="Buettner E."/>
            <person name="Gebauer A.M."/>
            <person name="Hofrichter M."/>
            <person name="Liers C."/>
            <person name="Kellner H."/>
        </authorList>
    </citation>
    <scope>NUCLEOTIDE SEQUENCE [LARGE SCALE GENOMIC DNA]</scope>
    <source>
        <strain evidence="4 5">DSM 105466</strain>
    </source>
</reference>
<name>A0A3E2HLI5_SCYLI</name>
<keyword evidence="5" id="KW-1185">Reference proteome</keyword>
<feature type="domain" description="Acyl-CoA thioesterase-like C-terminal" evidence="3">
    <location>
        <begin position="156"/>
        <end position="292"/>
    </location>
</feature>
<dbReference type="Pfam" id="PF20789">
    <property type="entry name" value="4HBT_3C"/>
    <property type="match status" value="1"/>
</dbReference>
<dbReference type="GO" id="GO:0009062">
    <property type="term" value="P:fatty acid catabolic process"/>
    <property type="evidence" value="ECO:0007669"/>
    <property type="project" value="TreeGrafter"/>
</dbReference>
<feature type="non-terminal residue" evidence="4">
    <location>
        <position position="1"/>
    </location>
</feature>
<feature type="compositionally biased region" description="Basic and acidic residues" evidence="1">
    <location>
        <begin position="303"/>
        <end position="319"/>
    </location>
</feature>
<dbReference type="PANTHER" id="PTHR11066">
    <property type="entry name" value="ACYL-COA THIOESTERASE"/>
    <property type="match status" value="1"/>
</dbReference>
<dbReference type="InterPro" id="IPR029069">
    <property type="entry name" value="HotDog_dom_sf"/>
</dbReference>
<sequence>MAKILNWEGELEIKRLSEDQFTNVSPLWDWNYREFIAGPVLMAHCLKAATYTLANPDDFFMNSLNTTFMRAGSHQHAVIYNVQRLGDGKNICSRLVQVKQGDKLLTSCTITFKKRGTTDGSVRLRHAIKRRVVNEDGSPIRPPHDSEDAYKSIKVPGSGGNIQVVKAGVPAKTIIPSSNPIGVTWARILNKVSAPTSDRLTHMMGLIYATDVGILDAAPRVMGMDPLSPTVPGTTHSPDFDTLLSLNHTVHVYDPERWRCDEWFYSESELPWASPDGRLILDATFFHPGGEANCQCEGSEGLAEDKVSAAAARPEKGRL</sequence>
<dbReference type="GO" id="GO:0047617">
    <property type="term" value="F:fatty acyl-CoA hydrolase activity"/>
    <property type="evidence" value="ECO:0007669"/>
    <property type="project" value="InterPro"/>
</dbReference>
<dbReference type="AlphaFoldDB" id="A0A3E2HLI5"/>
<dbReference type="InterPro" id="IPR003703">
    <property type="entry name" value="Acyl_CoA_thio"/>
</dbReference>
<dbReference type="EMBL" id="NCSJ02000023">
    <property type="protein sequence ID" value="RFU34258.1"/>
    <property type="molecule type" value="Genomic_DNA"/>
</dbReference>
<dbReference type="OrthoDB" id="68328at2759"/>
<dbReference type="SUPFAM" id="SSF54637">
    <property type="entry name" value="Thioesterase/thiol ester dehydrase-isomerase"/>
    <property type="match status" value="2"/>
</dbReference>
<dbReference type="Gene3D" id="3.10.129.10">
    <property type="entry name" value="Hotdog Thioesterase"/>
    <property type="match status" value="2"/>
</dbReference>
<accession>A0A3E2HLI5</accession>
<dbReference type="Pfam" id="PF13622">
    <property type="entry name" value="4HBT_3"/>
    <property type="match status" value="1"/>
</dbReference>
<organism evidence="4 5">
    <name type="scientific">Scytalidium lignicola</name>
    <name type="common">Hyphomycete</name>
    <dbReference type="NCBI Taxonomy" id="5539"/>
    <lineage>
        <taxon>Eukaryota</taxon>
        <taxon>Fungi</taxon>
        <taxon>Dikarya</taxon>
        <taxon>Ascomycota</taxon>
        <taxon>Pezizomycotina</taxon>
        <taxon>Leotiomycetes</taxon>
        <taxon>Leotiomycetes incertae sedis</taxon>
        <taxon>Scytalidium</taxon>
    </lineage>
</organism>
<evidence type="ECO:0000259" key="3">
    <source>
        <dbReference type="Pfam" id="PF20789"/>
    </source>
</evidence>
<evidence type="ECO:0000259" key="2">
    <source>
        <dbReference type="Pfam" id="PF13622"/>
    </source>
</evidence>
<dbReference type="STRING" id="5539.A0A3E2HLI5"/>
<dbReference type="PANTHER" id="PTHR11066:SF34">
    <property type="entry name" value="ACYL-COENZYME A THIOESTERASE 8"/>
    <property type="match status" value="1"/>
</dbReference>
<feature type="non-terminal residue" evidence="4">
    <location>
        <position position="319"/>
    </location>
</feature>
<dbReference type="InterPro" id="IPR049450">
    <property type="entry name" value="ACOT8-like_C"/>
</dbReference>
<dbReference type="GO" id="GO:0005782">
    <property type="term" value="C:peroxisomal matrix"/>
    <property type="evidence" value="ECO:0007669"/>
    <property type="project" value="UniProtKB-SubCell"/>
</dbReference>
<evidence type="ECO:0000313" key="4">
    <source>
        <dbReference type="EMBL" id="RFU34258.1"/>
    </source>
</evidence>
<gene>
    <name evidence="4" type="ORF">B7463_g2061</name>
</gene>
<dbReference type="InterPro" id="IPR049449">
    <property type="entry name" value="TesB_ACOT8-like_N"/>
</dbReference>
<feature type="domain" description="Acyl-CoA thioesterase-like N-terminal HotDog" evidence="2">
    <location>
        <begin position="35"/>
        <end position="112"/>
    </location>
</feature>
<comment type="caution">
    <text evidence="4">The sequence shown here is derived from an EMBL/GenBank/DDBJ whole genome shotgun (WGS) entry which is preliminary data.</text>
</comment>
<evidence type="ECO:0000256" key="1">
    <source>
        <dbReference type="SAM" id="MobiDB-lite"/>
    </source>
</evidence>
<dbReference type="Proteomes" id="UP000258309">
    <property type="component" value="Unassembled WGS sequence"/>
</dbReference>
<protein>
    <submittedName>
        <fullName evidence="4">Uncharacterized protein</fullName>
    </submittedName>
</protein>
<dbReference type="GO" id="GO:0006637">
    <property type="term" value="P:acyl-CoA metabolic process"/>
    <property type="evidence" value="ECO:0007669"/>
    <property type="project" value="InterPro"/>
</dbReference>
<evidence type="ECO:0000313" key="5">
    <source>
        <dbReference type="Proteomes" id="UP000258309"/>
    </source>
</evidence>
<proteinExistence type="predicted"/>
<dbReference type="CDD" id="cd03445">
    <property type="entry name" value="Thioesterase_II_repeat2"/>
    <property type="match status" value="1"/>
</dbReference>